<dbReference type="STRING" id="1213857.A0A484FLG7"/>
<evidence type="ECO:0000313" key="4">
    <source>
        <dbReference type="Proteomes" id="UP000014480"/>
    </source>
</evidence>
<organism evidence="3 4">
    <name type="scientific">Colletotrichum orbiculare (strain 104-T / ATCC 96160 / CBS 514.97 / LARS 414 / MAFF 240422)</name>
    <name type="common">Cucumber anthracnose fungus</name>
    <name type="synonym">Colletotrichum lagenarium</name>
    <dbReference type="NCBI Taxonomy" id="1213857"/>
    <lineage>
        <taxon>Eukaryota</taxon>
        <taxon>Fungi</taxon>
        <taxon>Dikarya</taxon>
        <taxon>Ascomycota</taxon>
        <taxon>Pezizomycotina</taxon>
        <taxon>Sordariomycetes</taxon>
        <taxon>Hypocreomycetidae</taxon>
        <taxon>Glomerellales</taxon>
        <taxon>Glomerellaceae</taxon>
        <taxon>Colletotrichum</taxon>
        <taxon>Colletotrichum orbiculare species complex</taxon>
    </lineage>
</organism>
<dbReference type="OrthoDB" id="5130013at2759"/>
<dbReference type="Pfam" id="PF11951">
    <property type="entry name" value="Fungal_trans_2"/>
    <property type="match status" value="1"/>
</dbReference>
<proteinExistence type="predicted"/>
<dbReference type="InterPro" id="IPR021858">
    <property type="entry name" value="Fun_TF"/>
</dbReference>
<accession>A0A484FLG7</accession>
<reference evidence="4" key="2">
    <citation type="journal article" date="2019" name="Mol. Plant Microbe Interact.">
        <title>Genome sequence resources for four phytopathogenic fungi from the Colletotrichum orbiculare species complex.</title>
        <authorList>
            <person name="Gan P."/>
            <person name="Tsushima A."/>
            <person name="Narusaka M."/>
            <person name="Narusaka Y."/>
            <person name="Takano Y."/>
            <person name="Kubo Y."/>
            <person name="Shirasu K."/>
        </authorList>
    </citation>
    <scope>GENOME REANNOTATION</scope>
    <source>
        <strain evidence="4">104-T / ATCC 96160 / CBS 514.97 / LARS 414 / MAFF 240422</strain>
    </source>
</reference>
<evidence type="ECO:0000256" key="1">
    <source>
        <dbReference type="ARBA" id="ARBA00004123"/>
    </source>
</evidence>
<dbReference type="Proteomes" id="UP000014480">
    <property type="component" value="Unassembled WGS sequence"/>
</dbReference>
<dbReference type="GO" id="GO:0005634">
    <property type="term" value="C:nucleus"/>
    <property type="evidence" value="ECO:0007669"/>
    <property type="project" value="UniProtKB-SubCell"/>
</dbReference>
<sequence length="375" mass="42797">MQCRKYIRYFDLDLSRECVVYNQPSTNPFLALMPLMSRSRALSHAMISISAFHYTHRMVISHAQPLAGETGAAQSESREPWHLSQNRHWQTSQPRFRESLRTALSYKQTALEHLQHEVWDDPERNSDAVVAAIVLFICMDVVEYGSHGWNHHLRGAEEMVRSRKLQRNKVQDGSAPWLKYFDTACTTFGILGATLAPASSHSSLRLPLLDPAFLQTLRHSENQTWVGCPAELLYFLSTINSLRSLSATAPERIQVIPELCHRLLDFCPATWAEDFPDRQHHESRSHLAHAYKAAVEIYTSHIIGASPGQHYLSQPFIDAALRPAILHMLAISPEDFHIKSLVWPAFVIEPLLVEASKLWDSDTTHDEWRCSDLMQ</sequence>
<name>A0A484FLG7_COLOR</name>
<dbReference type="PANTHER" id="PTHR37534:SF15">
    <property type="entry name" value="ZN(II)2CYS6 TRANSCRIPTION FACTOR (EUROFUNG)"/>
    <property type="match status" value="1"/>
</dbReference>
<dbReference type="EMBL" id="AMCV02000022">
    <property type="protein sequence ID" value="TDZ18728.1"/>
    <property type="molecule type" value="Genomic_DNA"/>
</dbReference>
<evidence type="ECO:0000256" key="2">
    <source>
        <dbReference type="ARBA" id="ARBA00023242"/>
    </source>
</evidence>
<dbReference type="GO" id="GO:0000976">
    <property type="term" value="F:transcription cis-regulatory region binding"/>
    <property type="evidence" value="ECO:0007669"/>
    <property type="project" value="TreeGrafter"/>
</dbReference>
<keyword evidence="4" id="KW-1185">Reference proteome</keyword>
<dbReference type="GO" id="GO:0003700">
    <property type="term" value="F:DNA-binding transcription factor activity"/>
    <property type="evidence" value="ECO:0007669"/>
    <property type="project" value="TreeGrafter"/>
</dbReference>
<dbReference type="AlphaFoldDB" id="A0A484FLG7"/>
<evidence type="ECO:0000313" key="3">
    <source>
        <dbReference type="EMBL" id="TDZ18728.1"/>
    </source>
</evidence>
<comment type="subcellular location">
    <subcellularLocation>
        <location evidence="1">Nucleus</location>
    </subcellularLocation>
</comment>
<gene>
    <name evidence="3" type="primary">acr-2-2</name>
    <name evidence="3" type="ORF">Cob_v008371</name>
</gene>
<keyword evidence="2" id="KW-0539">Nucleus</keyword>
<reference evidence="4" key="1">
    <citation type="journal article" date="2013" name="New Phytol.">
        <title>Comparative genomic and transcriptomic analyses reveal the hemibiotrophic stage shift of Colletotrichum fungi.</title>
        <authorList>
            <person name="Gan P."/>
            <person name="Ikeda K."/>
            <person name="Irieda H."/>
            <person name="Narusaka M."/>
            <person name="O'Connell R.J."/>
            <person name="Narusaka Y."/>
            <person name="Takano Y."/>
            <person name="Kubo Y."/>
            <person name="Shirasu K."/>
        </authorList>
    </citation>
    <scope>NUCLEOTIDE SEQUENCE [LARGE SCALE GENOMIC DNA]</scope>
    <source>
        <strain evidence="4">104-T / ATCC 96160 / CBS 514.97 / LARS 414 / MAFF 240422</strain>
    </source>
</reference>
<comment type="caution">
    <text evidence="3">The sequence shown here is derived from an EMBL/GenBank/DDBJ whole genome shotgun (WGS) entry which is preliminary data.</text>
</comment>
<dbReference type="PANTHER" id="PTHR37534">
    <property type="entry name" value="TRANSCRIPTIONAL ACTIVATOR PROTEIN UGA3"/>
    <property type="match status" value="1"/>
</dbReference>
<dbReference type="GO" id="GO:0045944">
    <property type="term" value="P:positive regulation of transcription by RNA polymerase II"/>
    <property type="evidence" value="ECO:0007669"/>
    <property type="project" value="TreeGrafter"/>
</dbReference>
<protein>
    <submittedName>
        <fullName evidence="3">Acriflavine sensitivity control protein acr-2</fullName>
    </submittedName>
</protein>